<protein>
    <submittedName>
        <fullName evidence="2">Uncharacterized protein</fullName>
    </submittedName>
</protein>
<name>A0A553MZX6_9TELE</name>
<dbReference type="AlphaFoldDB" id="A0A553MZX6"/>
<reference evidence="2 3" key="1">
    <citation type="journal article" date="2019" name="Sci. Data">
        <title>Hybrid genome assembly and annotation of Danionella translucida.</title>
        <authorList>
            <person name="Kadobianskyi M."/>
            <person name="Schulze L."/>
            <person name="Schuelke M."/>
            <person name="Judkewitz B."/>
        </authorList>
    </citation>
    <scope>NUCLEOTIDE SEQUENCE [LARGE SCALE GENOMIC DNA]</scope>
    <source>
        <strain evidence="2 3">Bolton</strain>
    </source>
</reference>
<proteinExistence type="predicted"/>
<evidence type="ECO:0000313" key="3">
    <source>
        <dbReference type="Proteomes" id="UP000316079"/>
    </source>
</evidence>
<feature type="region of interest" description="Disordered" evidence="1">
    <location>
        <begin position="88"/>
        <end position="110"/>
    </location>
</feature>
<gene>
    <name evidence="2" type="ORF">DNTS_034375</name>
</gene>
<keyword evidence="3" id="KW-1185">Reference proteome</keyword>
<dbReference type="EMBL" id="SRMA01027171">
    <property type="protein sequence ID" value="TRY58737.1"/>
    <property type="molecule type" value="Genomic_DNA"/>
</dbReference>
<dbReference type="Proteomes" id="UP000316079">
    <property type="component" value="Unassembled WGS sequence"/>
</dbReference>
<evidence type="ECO:0000256" key="1">
    <source>
        <dbReference type="SAM" id="MobiDB-lite"/>
    </source>
</evidence>
<evidence type="ECO:0000313" key="2">
    <source>
        <dbReference type="EMBL" id="TRY58737.1"/>
    </source>
</evidence>
<organism evidence="2 3">
    <name type="scientific">Danionella cerebrum</name>
    <dbReference type="NCBI Taxonomy" id="2873325"/>
    <lineage>
        <taxon>Eukaryota</taxon>
        <taxon>Metazoa</taxon>
        <taxon>Chordata</taxon>
        <taxon>Craniata</taxon>
        <taxon>Vertebrata</taxon>
        <taxon>Euteleostomi</taxon>
        <taxon>Actinopterygii</taxon>
        <taxon>Neopterygii</taxon>
        <taxon>Teleostei</taxon>
        <taxon>Ostariophysi</taxon>
        <taxon>Cypriniformes</taxon>
        <taxon>Danionidae</taxon>
        <taxon>Danioninae</taxon>
        <taxon>Danionella</taxon>
    </lineage>
</organism>
<comment type="caution">
    <text evidence="2">The sequence shown here is derived from an EMBL/GenBank/DDBJ whole genome shotgun (WGS) entry which is preliminary data.</text>
</comment>
<feature type="non-terminal residue" evidence="2">
    <location>
        <position position="110"/>
    </location>
</feature>
<sequence length="110" mass="12310">MLRLPHLVSLSSKKSAREHFQDTDALRDKAQQQGTAVNRFVADQTEDCFLNQRPSLAARITEKTSDTDGFEKHPGSLGSPHLFARLESCEDPQEPREAPSSHCRLLRPGL</sequence>
<accession>A0A553MZX6</accession>